<keyword evidence="2" id="KW-0719">Serine esterase</keyword>
<dbReference type="EC" id="3.1.1.-" evidence="8"/>
<protein>
    <recommendedName>
        <fullName evidence="8">Carboxylic ester hydrolase</fullName>
        <ecNumber evidence="8">3.1.1.-</ecNumber>
    </recommendedName>
</protein>
<keyword evidence="5 8" id="KW-0378">Hydrolase</keyword>
<evidence type="ECO:0000313" key="10">
    <source>
        <dbReference type="Proteomes" id="UP001642482"/>
    </source>
</evidence>
<reference evidence="9 10" key="1">
    <citation type="submission" date="2024-01" db="EMBL/GenBank/DDBJ databases">
        <authorList>
            <person name="Allen C."/>
            <person name="Tagirdzhanova G."/>
        </authorList>
    </citation>
    <scope>NUCLEOTIDE SEQUENCE [LARGE SCALE GENOMIC DNA]</scope>
</reference>
<evidence type="ECO:0000256" key="3">
    <source>
        <dbReference type="ARBA" id="ARBA00022723"/>
    </source>
</evidence>
<evidence type="ECO:0000313" key="9">
    <source>
        <dbReference type="EMBL" id="CAK7227715.1"/>
    </source>
</evidence>
<dbReference type="InterPro" id="IPR011118">
    <property type="entry name" value="Tannase/feruloyl_esterase"/>
</dbReference>
<accession>A0ABP0C7T5</accession>
<name>A0ABP0C7T5_9PEZI</name>
<dbReference type="Proteomes" id="UP001642482">
    <property type="component" value="Unassembled WGS sequence"/>
</dbReference>
<organism evidence="9 10">
    <name type="scientific">Sporothrix eucalyptigena</name>
    <dbReference type="NCBI Taxonomy" id="1812306"/>
    <lineage>
        <taxon>Eukaryota</taxon>
        <taxon>Fungi</taxon>
        <taxon>Dikarya</taxon>
        <taxon>Ascomycota</taxon>
        <taxon>Pezizomycotina</taxon>
        <taxon>Sordariomycetes</taxon>
        <taxon>Sordariomycetidae</taxon>
        <taxon>Ophiostomatales</taxon>
        <taxon>Ophiostomataceae</taxon>
        <taxon>Sporothrix</taxon>
    </lineage>
</organism>
<dbReference type="Pfam" id="PF07519">
    <property type="entry name" value="Tannase"/>
    <property type="match status" value="1"/>
</dbReference>
<evidence type="ECO:0000256" key="8">
    <source>
        <dbReference type="RuleBase" id="RU361238"/>
    </source>
</evidence>
<dbReference type="PANTHER" id="PTHR33938">
    <property type="entry name" value="FERULOYL ESTERASE B-RELATED"/>
    <property type="match status" value="1"/>
</dbReference>
<dbReference type="PANTHER" id="PTHR33938:SF16">
    <property type="entry name" value="CARBOXYLIC ESTER HYDROLASE"/>
    <property type="match status" value="1"/>
</dbReference>
<keyword evidence="3" id="KW-0479">Metal-binding</keyword>
<evidence type="ECO:0000256" key="5">
    <source>
        <dbReference type="ARBA" id="ARBA00022801"/>
    </source>
</evidence>
<evidence type="ECO:0000256" key="1">
    <source>
        <dbReference type="ARBA" id="ARBA00006249"/>
    </source>
</evidence>
<evidence type="ECO:0000256" key="4">
    <source>
        <dbReference type="ARBA" id="ARBA00022729"/>
    </source>
</evidence>
<comment type="similarity">
    <text evidence="1 8">Belongs to the tannase family.</text>
</comment>
<dbReference type="EMBL" id="CAWUHD010000074">
    <property type="protein sequence ID" value="CAK7227715.1"/>
    <property type="molecule type" value="Genomic_DNA"/>
</dbReference>
<gene>
    <name evidence="9" type="ORF">SEUCBS140593_006669</name>
</gene>
<evidence type="ECO:0000256" key="6">
    <source>
        <dbReference type="ARBA" id="ARBA00022837"/>
    </source>
</evidence>
<sequence length="624" mass="67392">MLGLAAWCVCILGAFSTFDWTMSSLKQLAIGLTGLILSSQTAATGLSAVCTKENVQSVLPASTSIEGLVLVPASVTANAVTNYSIPASEQTPGQSHIDFCNVTVSYHHAGSNAITNLWYWLPVPEAFQNRFLATGGGGYAITSGQRGLGTGLVYGAATGTTDGGFGSWNTQLTDVLLRANGTINYDLLYAFGYKAIHEMTIVGKELSKNFYATNKKVYSYYSGCSEGGREGWSQVQRYGNQFDGVAVGAPAFRQVFLQVMHLFGAVVENEVGYYPPQCELSRITQDVIDACDELDGKKDGVVSRTDLCRLHYNATSSVGKAYNCAASKPPQFPPMPLGKRDGIQEVRRRQFAPPAPAASGSVTVKGAQVATDFWRGLFDSQTKKQVYISYPPSASMDDAFTAYDASTDSYGPSIAGMGASFVNYFLREKIASANSLPIPIHNVTGDQLTAWILEGLQKYSDTVQTNWPYLGDYHKNGGKIIHYHGESDGSIPAGSSVLYHEAVRRTMYPGQSYNASHAALADWYRLFLVPGAGHCSPNPQQPNGPFPQTILDSLVAWVEHGQTPVQLNATVFGRGSLAGQSQTLCSFPLRPLWRANGTVMDCVYDQVSIDTWLPTLDGFPLPVY</sequence>
<keyword evidence="6" id="KW-0106">Calcium</keyword>
<keyword evidence="4" id="KW-0732">Signal</keyword>
<keyword evidence="7" id="KW-1015">Disulfide bond</keyword>
<dbReference type="InterPro" id="IPR029058">
    <property type="entry name" value="AB_hydrolase_fold"/>
</dbReference>
<evidence type="ECO:0000256" key="7">
    <source>
        <dbReference type="ARBA" id="ARBA00023157"/>
    </source>
</evidence>
<comment type="caution">
    <text evidence="9">The sequence shown here is derived from an EMBL/GenBank/DDBJ whole genome shotgun (WGS) entry which is preliminary data.</text>
</comment>
<keyword evidence="10" id="KW-1185">Reference proteome</keyword>
<dbReference type="SUPFAM" id="SSF53474">
    <property type="entry name" value="alpha/beta-Hydrolases"/>
    <property type="match status" value="1"/>
</dbReference>
<proteinExistence type="inferred from homology"/>
<evidence type="ECO:0000256" key="2">
    <source>
        <dbReference type="ARBA" id="ARBA00022487"/>
    </source>
</evidence>